<dbReference type="EMBL" id="CP000102">
    <property type="protein sequence ID" value="ABC56655.1"/>
    <property type="molecule type" value="Genomic_DNA"/>
</dbReference>
<evidence type="ECO:0000313" key="3">
    <source>
        <dbReference type="Proteomes" id="UP000001931"/>
    </source>
</evidence>
<accession>Q2NHH8</accession>
<evidence type="ECO:0000256" key="1">
    <source>
        <dbReference type="SAM" id="Phobius"/>
    </source>
</evidence>
<name>Q2NHH8_METST</name>
<organism evidence="2 3">
    <name type="scientific">Methanosphaera stadtmanae (strain ATCC 43021 / DSM 3091 / JCM 11832 / MCB-3)</name>
    <dbReference type="NCBI Taxonomy" id="339860"/>
    <lineage>
        <taxon>Archaea</taxon>
        <taxon>Methanobacteriati</taxon>
        <taxon>Methanobacteriota</taxon>
        <taxon>Methanomada group</taxon>
        <taxon>Methanobacteria</taxon>
        <taxon>Methanobacteriales</taxon>
        <taxon>Methanobacteriaceae</taxon>
        <taxon>Methanosphaera</taxon>
    </lineage>
</organism>
<evidence type="ECO:0000313" key="2">
    <source>
        <dbReference type="EMBL" id="ABC56655.1"/>
    </source>
</evidence>
<keyword evidence="1" id="KW-0812">Transmembrane</keyword>
<keyword evidence="1" id="KW-1133">Transmembrane helix</keyword>
<protein>
    <submittedName>
        <fullName evidence="2">Hypothetical membrane-spanning protein</fullName>
    </submittedName>
</protein>
<feature type="transmembrane region" description="Helical" evidence="1">
    <location>
        <begin position="53"/>
        <end position="71"/>
    </location>
</feature>
<dbReference type="HOGENOM" id="CLU_1060133_0_0_2"/>
<keyword evidence="1" id="KW-0472">Membrane</keyword>
<feature type="transmembrane region" description="Helical" evidence="1">
    <location>
        <begin position="163"/>
        <end position="184"/>
    </location>
</feature>
<reference evidence="2 3" key="1">
    <citation type="journal article" date="2006" name="J. Bacteriol.">
        <title>The genome sequence of Methanosphaera stadtmanae reveals why this human intestinal archaeon is restricted to methanol and H2 for methane formation and ATP synthesis.</title>
        <authorList>
            <person name="Fricke W.F."/>
            <person name="Seedorf H."/>
            <person name="Henne A."/>
            <person name="Kruer M."/>
            <person name="Liesegang H."/>
            <person name="Hedderich R."/>
            <person name="Gottschalk G."/>
            <person name="Thauer R.K."/>
        </authorList>
    </citation>
    <scope>NUCLEOTIDE SEQUENCE [LARGE SCALE GENOMIC DNA]</scope>
    <source>
        <strain evidence="3">ATCC 43021 / DSM 3091 / JCM 11832 / MCB-3</strain>
    </source>
</reference>
<dbReference type="AlphaFoldDB" id="Q2NHH8"/>
<gene>
    <name evidence="2" type="ordered locus">Msp_0239</name>
</gene>
<dbReference type="KEGG" id="mst:Msp_0239"/>
<proteinExistence type="predicted"/>
<feature type="transmembrane region" description="Helical" evidence="1">
    <location>
        <begin position="83"/>
        <end position="101"/>
    </location>
</feature>
<feature type="transmembrane region" description="Helical" evidence="1">
    <location>
        <begin position="6"/>
        <end position="25"/>
    </location>
</feature>
<feature type="transmembrane region" description="Helical" evidence="1">
    <location>
        <begin position="219"/>
        <end position="244"/>
    </location>
</feature>
<dbReference type="Proteomes" id="UP000001931">
    <property type="component" value="Chromosome"/>
</dbReference>
<keyword evidence="3" id="KW-1185">Reference proteome</keyword>
<sequence>MWWYYYWFVFMTIILIIFQISDWNGKLYSILGVQKNVYYNGEYSSLRTGKSQGVLLIIFGFIVLGYTVPLLRDTMEFAKMFTMSVWPMTFIIFYVGCIELLRPHTFGEESRCDVPCDDYAKDALLEKSMPLSYTELLLKAEASLLMGSPVHFGLTIINPFNFPTIVLIILWAIYIAVLLAFTFMDKINEYLSKHEEKILNFLCPNGEYDKFDIRYPPGYYSYLLCAYILPLVPMLITLGTMLIWTDYFYTGVVYRLILPLIL</sequence>